<evidence type="ECO:0000256" key="1">
    <source>
        <dbReference type="ARBA" id="ARBA00007789"/>
    </source>
</evidence>
<dbReference type="InterPro" id="IPR036661">
    <property type="entry name" value="Luciferase-like_sf"/>
</dbReference>
<evidence type="ECO:0000313" key="4">
    <source>
        <dbReference type="EMBL" id="MDO6671745.1"/>
    </source>
</evidence>
<dbReference type="GO" id="GO:0016705">
    <property type="term" value="F:oxidoreductase activity, acting on paired donors, with incorporation or reduction of molecular oxygen"/>
    <property type="evidence" value="ECO:0007669"/>
    <property type="project" value="InterPro"/>
</dbReference>
<dbReference type="CDD" id="cd00347">
    <property type="entry name" value="Flavin_utilizing_monoxygenases"/>
    <property type="match status" value="1"/>
</dbReference>
<dbReference type="PANTHER" id="PTHR30137">
    <property type="entry name" value="LUCIFERASE-LIKE MONOOXYGENASE"/>
    <property type="match status" value="1"/>
</dbReference>
<dbReference type="Proteomes" id="UP001170481">
    <property type="component" value="Unassembled WGS sequence"/>
</dbReference>
<evidence type="ECO:0000313" key="5">
    <source>
        <dbReference type="Proteomes" id="UP001170481"/>
    </source>
</evidence>
<dbReference type="SUPFAM" id="SSF51679">
    <property type="entry name" value="Bacterial luciferase-like"/>
    <property type="match status" value="1"/>
</dbReference>
<dbReference type="RefSeq" id="WP_303593406.1">
    <property type="nucleotide sequence ID" value="NZ_JAUORK010000005.1"/>
</dbReference>
<gene>
    <name evidence="4" type="ORF">Q4535_06380</name>
</gene>
<name>A0AAP4TWP1_9GAMM</name>
<organism evidence="4 5">
    <name type="scientific">Cobetia amphilecti</name>
    <dbReference type="NCBI Taxonomy" id="1055104"/>
    <lineage>
        <taxon>Bacteria</taxon>
        <taxon>Pseudomonadati</taxon>
        <taxon>Pseudomonadota</taxon>
        <taxon>Gammaproteobacteria</taxon>
        <taxon>Oceanospirillales</taxon>
        <taxon>Halomonadaceae</taxon>
        <taxon>Cobetia</taxon>
    </lineage>
</organism>
<dbReference type="InterPro" id="IPR019949">
    <property type="entry name" value="CmoO-like"/>
</dbReference>
<feature type="domain" description="Luciferase-like" evidence="3">
    <location>
        <begin position="17"/>
        <end position="302"/>
    </location>
</feature>
<keyword evidence="4" id="KW-0560">Oxidoreductase</keyword>
<sequence>MTTAPTSRLGTIPLSVLDLAPIRDTGSVAETFHNSVSLAQHVEALGFHRLWLAEHHNIDGIASAATSVLIGHVAGKTSRLRVGSGGIMLPNHPPLVVAEQFGTLATLYPDRIDLGLGRAPGSDGITMQAMRRDPCAGVNDFPHRLAELEQYLGEASPGQRVKAMPGQGTHVPLWLLGSSDYSARLAAKKGLPFAFAGQFAPGYMLEAIKLYRENFTPSEVLDAPYVMLGLPLIAADSDERAHFLASTQQQKFLNLIRGKSTRALPPRETLDWSAREEAMVGQNLAAAIIGGPERIRSELEHLLEVTQADELMFNSDFYEHADRLKSYEVLAEVAGRRTPDANQ</sequence>
<dbReference type="NCBIfam" id="TIGR03558">
    <property type="entry name" value="oxido_grp_1"/>
    <property type="match status" value="1"/>
</dbReference>
<comment type="similarity">
    <text evidence="1">To bacterial alkanal monooxygenase alpha and beta chains.</text>
</comment>
<accession>A0AAP4TWP1</accession>
<dbReference type="Gene3D" id="3.20.20.30">
    <property type="entry name" value="Luciferase-like domain"/>
    <property type="match status" value="1"/>
</dbReference>
<reference evidence="4" key="1">
    <citation type="submission" date="2023-07" db="EMBL/GenBank/DDBJ databases">
        <title>Genome content predicts the carbon catabolic preferences of heterotrophic bacteria.</title>
        <authorList>
            <person name="Gralka M."/>
        </authorList>
    </citation>
    <scope>NUCLEOTIDE SEQUENCE</scope>
    <source>
        <strain evidence="4">C2R13</strain>
    </source>
</reference>
<evidence type="ECO:0000256" key="2">
    <source>
        <dbReference type="ARBA" id="ARBA00074555"/>
    </source>
</evidence>
<dbReference type="PANTHER" id="PTHR30137:SF6">
    <property type="entry name" value="LUCIFERASE-LIKE MONOOXYGENASE"/>
    <property type="match status" value="1"/>
</dbReference>
<dbReference type="EMBL" id="JAUORK010000005">
    <property type="protein sequence ID" value="MDO6671745.1"/>
    <property type="molecule type" value="Genomic_DNA"/>
</dbReference>
<dbReference type="GO" id="GO:0005829">
    <property type="term" value="C:cytosol"/>
    <property type="evidence" value="ECO:0007669"/>
    <property type="project" value="TreeGrafter"/>
</dbReference>
<dbReference type="FunFam" id="3.20.20.30:FF:000002">
    <property type="entry name" value="LLM class flavin-dependent oxidoreductase"/>
    <property type="match status" value="1"/>
</dbReference>
<evidence type="ECO:0000259" key="3">
    <source>
        <dbReference type="Pfam" id="PF00296"/>
    </source>
</evidence>
<dbReference type="InterPro" id="IPR050766">
    <property type="entry name" value="Bact_Lucif_Oxidored"/>
</dbReference>
<proteinExistence type="predicted"/>
<dbReference type="InterPro" id="IPR011251">
    <property type="entry name" value="Luciferase-like_dom"/>
</dbReference>
<dbReference type="AlphaFoldDB" id="A0AAP4TWP1"/>
<protein>
    <recommendedName>
        <fullName evidence="2">Luciferase-like monooxygenase</fullName>
    </recommendedName>
</protein>
<comment type="caution">
    <text evidence="4">The sequence shown here is derived from an EMBL/GenBank/DDBJ whole genome shotgun (WGS) entry which is preliminary data.</text>
</comment>
<dbReference type="Pfam" id="PF00296">
    <property type="entry name" value="Bac_luciferase"/>
    <property type="match status" value="1"/>
</dbReference>